<protein>
    <submittedName>
        <fullName evidence="3">Phospholipase-like protein</fullName>
    </submittedName>
</protein>
<feature type="region of interest" description="Disordered" evidence="2">
    <location>
        <begin position="267"/>
        <end position="286"/>
    </location>
</feature>
<comment type="caution">
    <text evidence="3">The sequence shown here is derived from an EMBL/GenBank/DDBJ whole genome shotgun (WGS) entry which is preliminary data.</text>
</comment>
<feature type="coiled-coil region" evidence="1">
    <location>
        <begin position="16"/>
        <end position="43"/>
    </location>
</feature>
<accession>A0ABQ5J1F1</accession>
<keyword evidence="1" id="KW-0175">Coiled coil</keyword>
<dbReference type="EMBL" id="BQNB010021414">
    <property type="protein sequence ID" value="GJU06151.1"/>
    <property type="molecule type" value="Genomic_DNA"/>
</dbReference>
<gene>
    <name evidence="3" type="ORF">Tco_1122581</name>
</gene>
<keyword evidence="4" id="KW-1185">Reference proteome</keyword>
<evidence type="ECO:0000313" key="4">
    <source>
        <dbReference type="Proteomes" id="UP001151760"/>
    </source>
</evidence>
<organism evidence="3 4">
    <name type="scientific">Tanacetum coccineum</name>
    <dbReference type="NCBI Taxonomy" id="301880"/>
    <lineage>
        <taxon>Eukaryota</taxon>
        <taxon>Viridiplantae</taxon>
        <taxon>Streptophyta</taxon>
        <taxon>Embryophyta</taxon>
        <taxon>Tracheophyta</taxon>
        <taxon>Spermatophyta</taxon>
        <taxon>Magnoliopsida</taxon>
        <taxon>eudicotyledons</taxon>
        <taxon>Gunneridae</taxon>
        <taxon>Pentapetalae</taxon>
        <taxon>asterids</taxon>
        <taxon>campanulids</taxon>
        <taxon>Asterales</taxon>
        <taxon>Asteraceae</taxon>
        <taxon>Asteroideae</taxon>
        <taxon>Anthemideae</taxon>
        <taxon>Anthemidinae</taxon>
        <taxon>Tanacetum</taxon>
    </lineage>
</organism>
<name>A0ABQ5J1F1_9ASTR</name>
<proteinExistence type="predicted"/>
<evidence type="ECO:0000256" key="1">
    <source>
        <dbReference type="SAM" id="Coils"/>
    </source>
</evidence>
<reference evidence="3" key="1">
    <citation type="journal article" date="2022" name="Int. J. Mol. Sci.">
        <title>Draft Genome of Tanacetum Coccineum: Genomic Comparison of Closely Related Tanacetum-Family Plants.</title>
        <authorList>
            <person name="Yamashiro T."/>
            <person name="Shiraishi A."/>
            <person name="Nakayama K."/>
            <person name="Satake H."/>
        </authorList>
    </citation>
    <scope>NUCLEOTIDE SEQUENCE</scope>
</reference>
<sequence length="522" mass="60179">MEEWVKKLQENAKINTRNQRASLKNLETQIKQLTKEFHAKTANEIPNSSVGQCKAVYANNEAPIDNTSSNETNEVSFIANNKAQVVQETKVLSCQLLPKELNPGSFTLPYTIGSLNFYVMADLGASVNVIPKSMFEHVKLTNLKKTDMLVEMVDMTKRVPTGIVENVIVKIDKFLFPSDFVVIEMINTRNETMILGRPFLSSIHAEIDVFNKEISLGIGDDRATFDMDKKIHNFTTLVGKIYMVNSIHKDESSTSNNALSYKSPQFEKSNNMHHENNNDNYMQERSSKKARMLKPDTNIASTHFCKLVKQNCNGILKKKHKWDCLSFLDFLLVRYGNAQGNDLIWDSRLRDYPFKEWLLTKAGHIDISEPVKKALLKSWLIDSFREELVKDPRSRSFDDYKWMFDLEIDQLADEYELGIGKKGHMLEYIWENCKKVQVDNTYWWHDHGLEKNERQESGLDIKEYDLPDVHVETFEVKRYSFNSGHGFICVTKEIGDTLPLGRENGSRFGEMIRKEVDTGRKA</sequence>
<dbReference type="InterPro" id="IPR021109">
    <property type="entry name" value="Peptidase_aspartic_dom_sf"/>
</dbReference>
<dbReference type="SUPFAM" id="SSF50630">
    <property type="entry name" value="Acid proteases"/>
    <property type="match status" value="1"/>
</dbReference>
<dbReference type="CDD" id="cd00303">
    <property type="entry name" value="retropepsin_like"/>
    <property type="match status" value="1"/>
</dbReference>
<reference evidence="3" key="2">
    <citation type="submission" date="2022-01" db="EMBL/GenBank/DDBJ databases">
        <authorList>
            <person name="Yamashiro T."/>
            <person name="Shiraishi A."/>
            <person name="Satake H."/>
            <person name="Nakayama K."/>
        </authorList>
    </citation>
    <scope>NUCLEOTIDE SEQUENCE</scope>
</reference>
<evidence type="ECO:0000313" key="3">
    <source>
        <dbReference type="EMBL" id="GJU06151.1"/>
    </source>
</evidence>
<evidence type="ECO:0000256" key="2">
    <source>
        <dbReference type="SAM" id="MobiDB-lite"/>
    </source>
</evidence>
<dbReference type="PANTHER" id="PTHR33067:SF35">
    <property type="entry name" value="ASPARTIC PEPTIDASE DDI1-TYPE DOMAIN-CONTAINING PROTEIN"/>
    <property type="match status" value="1"/>
</dbReference>
<dbReference type="Gene3D" id="2.40.70.10">
    <property type="entry name" value="Acid Proteases"/>
    <property type="match status" value="1"/>
</dbReference>
<dbReference type="PANTHER" id="PTHR33067">
    <property type="entry name" value="RNA-DIRECTED DNA POLYMERASE-RELATED"/>
    <property type="match status" value="1"/>
</dbReference>
<dbReference type="Proteomes" id="UP001151760">
    <property type="component" value="Unassembled WGS sequence"/>
</dbReference>